<evidence type="ECO:0008006" key="3">
    <source>
        <dbReference type="Google" id="ProtNLM"/>
    </source>
</evidence>
<gene>
    <name evidence="1" type="ORF">DO97_16005</name>
</gene>
<proteinExistence type="predicted"/>
<sequence>MSRQWSGKHQRVIQGIHLTSLLWSDGDKQIPWDYQLYEQALDGATKNDHFPTMLASAKARGFQPKCVAFDS</sequence>
<comment type="caution">
    <text evidence="1">The sequence shown here is derived from an EMBL/GenBank/DDBJ whole genome shotgun (WGS) entry which is preliminary data.</text>
</comment>
<dbReference type="AlphaFoldDB" id="A0A098THY5"/>
<dbReference type="EMBL" id="JJML01000054">
    <property type="protein sequence ID" value="KGF71724.1"/>
    <property type="molecule type" value="Genomic_DNA"/>
</dbReference>
<evidence type="ECO:0000313" key="1">
    <source>
        <dbReference type="EMBL" id="KGF71724.1"/>
    </source>
</evidence>
<evidence type="ECO:0000313" key="2">
    <source>
        <dbReference type="Proteomes" id="UP000030170"/>
    </source>
</evidence>
<reference evidence="1 2" key="1">
    <citation type="journal article" date="2014" name="Mol. Ecol.">
        <title>Evolution of Synechococcus.</title>
        <authorList>
            <person name="Dvorak P."/>
            <person name="Casamatta D."/>
            <person name="Hasler P."/>
            <person name="Poulickova A."/>
            <person name="Ondrej V."/>
            <person name="Sanges R."/>
        </authorList>
    </citation>
    <scope>NUCLEOTIDE SEQUENCE [LARGE SCALE GENOMIC DNA]</scope>
    <source>
        <strain evidence="1 2">CAUP A 1101</strain>
    </source>
</reference>
<dbReference type="STRING" id="1497020.DO97_16005"/>
<protein>
    <recommendedName>
        <fullName evidence="3">Transposase</fullName>
    </recommendedName>
</protein>
<name>A0A098THY5_9CYAN</name>
<organism evidence="1 2">
    <name type="scientific">Neosynechococcus sphagnicola sy1</name>
    <dbReference type="NCBI Taxonomy" id="1497020"/>
    <lineage>
        <taxon>Bacteria</taxon>
        <taxon>Bacillati</taxon>
        <taxon>Cyanobacteriota</taxon>
        <taxon>Cyanophyceae</taxon>
        <taxon>Neosynechococcales</taxon>
        <taxon>Neosynechococcaceae</taxon>
        <taxon>Neosynechococcus</taxon>
    </lineage>
</organism>
<keyword evidence="2" id="KW-1185">Reference proteome</keyword>
<dbReference type="Proteomes" id="UP000030170">
    <property type="component" value="Unassembled WGS sequence"/>
</dbReference>
<accession>A0A098THY5</accession>